<dbReference type="GO" id="GO:0006508">
    <property type="term" value="P:proteolysis"/>
    <property type="evidence" value="ECO:0007669"/>
    <property type="project" value="UniProtKB-KW"/>
</dbReference>
<dbReference type="InterPro" id="IPR032525">
    <property type="entry name" value="Peptidase_U32_C"/>
</dbReference>
<evidence type="ECO:0000256" key="1">
    <source>
        <dbReference type="ARBA" id="ARBA00022670"/>
    </source>
</evidence>
<dbReference type="GO" id="GO:0005829">
    <property type="term" value="C:cytosol"/>
    <property type="evidence" value="ECO:0007669"/>
    <property type="project" value="TreeGrafter"/>
</dbReference>
<evidence type="ECO:0000256" key="3">
    <source>
        <dbReference type="ARBA" id="ARBA00038374"/>
    </source>
</evidence>
<sequence length="465" mass="52501">MSTKAFIPELLSPAGSIKNMQYAFAYGADAVYAGQPRYSLRVRNNEFNHDNLALAISQAHQLNKKFYVVNNIAPHNIKLQTFVKDLSPVVQMQPDAFIMSDPGLISLAKEAFPELEIHLSVQANAVNWATVKFWQQQGIKRVILSRELSINEIEEIRQQCPDIELEVFVHGALCMAYSGRCLLSGYINKRDPNQGTCTNACRWQYNAHSATENLDGHIIPTQSIEPTLGSGEPSQDIFLLQEQGRPDEYMPAFEDEHGTYIMNSKDLRAVQHVQKLIDIGVDSLKIEGRTKSFYYCARTAQVYKQAIMDAVKGKPFNPNLMDELENLAHRGYTEGFLRRHVHDEYQNYQQGHSVSTKQQFVGEVISCNSDGLVEIAVKNKFLVGDDLELMTPDGNFKFNLAHMQNRKGEMITDAKGSGHTVLIKIPHEIKPEFAILVRDLPENSDTRQPFPAKNESNENLAYPVK</sequence>
<dbReference type="Pfam" id="PF16325">
    <property type="entry name" value="Peptidase_U32_C"/>
    <property type="match status" value="1"/>
</dbReference>
<reference evidence="6 7" key="1">
    <citation type="submission" date="2015-04" db="EMBL/GenBank/DDBJ databases">
        <title>Draft Genome Sequence of the Novel Agar-Digesting Marine Bacterium Q1.</title>
        <authorList>
            <person name="Li Y."/>
            <person name="Li D."/>
            <person name="Chen G."/>
            <person name="Du Z."/>
        </authorList>
    </citation>
    <scope>NUCLEOTIDE SEQUENCE [LARGE SCALE GENOMIC DNA]</scope>
    <source>
        <strain evidence="6 7">Q1</strain>
    </source>
</reference>
<evidence type="ECO:0000313" key="7">
    <source>
        <dbReference type="Proteomes" id="UP000037600"/>
    </source>
</evidence>
<dbReference type="PANTHER" id="PTHR30217">
    <property type="entry name" value="PEPTIDASE U32 FAMILY"/>
    <property type="match status" value="1"/>
</dbReference>
<name>A0A0J8GPV7_9ALTE</name>
<evidence type="ECO:0000313" key="6">
    <source>
        <dbReference type="EMBL" id="KMT64802.1"/>
    </source>
</evidence>
<dbReference type="AlphaFoldDB" id="A0A0J8GPV7"/>
<dbReference type="Gene3D" id="2.40.30.10">
    <property type="entry name" value="Translation factors"/>
    <property type="match status" value="1"/>
</dbReference>
<evidence type="ECO:0000256" key="2">
    <source>
        <dbReference type="ARBA" id="ARBA00022801"/>
    </source>
</evidence>
<comment type="caution">
    <text evidence="6">The sequence shown here is derived from an EMBL/GenBank/DDBJ whole genome shotgun (WGS) entry which is preliminary data.</text>
</comment>
<evidence type="ECO:0000256" key="4">
    <source>
        <dbReference type="SAM" id="MobiDB-lite"/>
    </source>
</evidence>
<dbReference type="PATRIC" id="fig|1513271.3.peg.2476"/>
<feature type="region of interest" description="Disordered" evidence="4">
    <location>
        <begin position="444"/>
        <end position="465"/>
    </location>
</feature>
<keyword evidence="2" id="KW-0378">Hydrolase</keyword>
<dbReference type="InterPro" id="IPR051454">
    <property type="entry name" value="RNA/ubiquinone_mod_enzymes"/>
</dbReference>
<dbReference type="GO" id="GO:0008233">
    <property type="term" value="F:peptidase activity"/>
    <property type="evidence" value="ECO:0007669"/>
    <property type="project" value="UniProtKB-KW"/>
</dbReference>
<dbReference type="STRING" id="1513271.XM47_12165"/>
<organism evidence="6 7">
    <name type="scientific">Catenovulum maritimum</name>
    <dbReference type="NCBI Taxonomy" id="1513271"/>
    <lineage>
        <taxon>Bacteria</taxon>
        <taxon>Pseudomonadati</taxon>
        <taxon>Pseudomonadota</taxon>
        <taxon>Gammaproteobacteria</taxon>
        <taxon>Alteromonadales</taxon>
        <taxon>Alteromonadaceae</taxon>
        <taxon>Catenovulum</taxon>
    </lineage>
</organism>
<dbReference type="PROSITE" id="PS01276">
    <property type="entry name" value="PEPTIDASE_U32"/>
    <property type="match status" value="1"/>
</dbReference>
<dbReference type="InterPro" id="IPR001539">
    <property type="entry name" value="Peptidase_U32"/>
</dbReference>
<dbReference type="Pfam" id="PF01136">
    <property type="entry name" value="Peptidase_U32"/>
    <property type="match status" value="1"/>
</dbReference>
<dbReference type="NCBIfam" id="NF011996">
    <property type="entry name" value="PRK15452.1"/>
    <property type="match status" value="1"/>
</dbReference>
<protein>
    <submittedName>
        <fullName evidence="6">Protease</fullName>
    </submittedName>
</protein>
<keyword evidence="1 6" id="KW-0645">Protease</keyword>
<dbReference type="OrthoDB" id="9807498at2"/>
<keyword evidence="7" id="KW-1185">Reference proteome</keyword>
<dbReference type="RefSeq" id="WP_048692863.1">
    <property type="nucleotide sequence ID" value="NZ_KQ130493.1"/>
</dbReference>
<comment type="similarity">
    <text evidence="3">Belongs to the peptidase U32 family.</text>
</comment>
<proteinExistence type="inferred from homology"/>
<dbReference type="PANTHER" id="PTHR30217:SF6">
    <property type="entry name" value="TRNA HYDROXYLATION PROTEIN P"/>
    <property type="match status" value="1"/>
</dbReference>
<dbReference type="Proteomes" id="UP000037600">
    <property type="component" value="Unassembled WGS sequence"/>
</dbReference>
<evidence type="ECO:0000259" key="5">
    <source>
        <dbReference type="Pfam" id="PF16325"/>
    </source>
</evidence>
<accession>A0A0J8GPV7</accession>
<gene>
    <name evidence="6" type="ORF">XM47_12165</name>
</gene>
<dbReference type="EMBL" id="LAZL01000020">
    <property type="protein sequence ID" value="KMT64802.1"/>
    <property type="molecule type" value="Genomic_DNA"/>
</dbReference>
<feature type="domain" description="Peptidase family U32 C-terminal" evidence="5">
    <location>
        <begin position="357"/>
        <end position="431"/>
    </location>
</feature>